<feature type="domain" description="Apple" evidence="10">
    <location>
        <begin position="475"/>
        <end position="568"/>
    </location>
</feature>
<feature type="signal peptide" evidence="9">
    <location>
        <begin position="1"/>
        <end position="30"/>
    </location>
</feature>
<feature type="transmembrane region" description="Helical" evidence="8">
    <location>
        <begin position="2264"/>
        <end position="2288"/>
    </location>
</feature>
<keyword evidence="12" id="KW-1185">Reference proteome</keyword>
<accession>A9V610</accession>
<evidence type="ECO:0000256" key="6">
    <source>
        <dbReference type="ARBA" id="ARBA00023180"/>
    </source>
</evidence>
<dbReference type="CDD" id="cd00064">
    <property type="entry name" value="FU"/>
    <property type="match status" value="1"/>
</dbReference>
<dbReference type="PANTHER" id="PTHR46330">
    <property type="entry name" value="TUMOR NECROSIS FACTOR RECEPTOR SUPERFAMILY MEMBER 10B"/>
    <property type="match status" value="1"/>
</dbReference>
<dbReference type="InterPro" id="IPR006212">
    <property type="entry name" value="Furin_repeat"/>
</dbReference>
<keyword evidence="3 8" id="KW-0472">Membrane</keyword>
<dbReference type="Gene3D" id="2.10.50.10">
    <property type="entry name" value="Tumor Necrosis Factor Receptor, subunit A, domain 2"/>
    <property type="match status" value="2"/>
</dbReference>
<protein>
    <recommendedName>
        <fullName evidence="10">Apple domain-containing protein</fullName>
    </recommendedName>
</protein>
<dbReference type="InterPro" id="IPR003609">
    <property type="entry name" value="Pan_app"/>
</dbReference>
<dbReference type="InterPro" id="IPR009030">
    <property type="entry name" value="Growth_fac_rcpt_cys_sf"/>
</dbReference>
<dbReference type="KEGG" id="mbr:MONBRDRAFT_27688"/>
<keyword evidence="9" id="KW-0732">Signal</keyword>
<dbReference type="GeneID" id="5893462"/>
<feature type="region of interest" description="Disordered" evidence="7">
    <location>
        <begin position="2567"/>
        <end position="2626"/>
    </location>
</feature>
<evidence type="ECO:0000256" key="1">
    <source>
        <dbReference type="ARBA" id="ARBA00004370"/>
    </source>
</evidence>
<dbReference type="InParanoid" id="A9V610"/>
<dbReference type="SMART" id="SM00261">
    <property type="entry name" value="FU"/>
    <property type="match status" value="1"/>
</dbReference>
<dbReference type="PROSITE" id="PS00022">
    <property type="entry name" value="EGF_1"/>
    <property type="match status" value="1"/>
</dbReference>
<keyword evidence="6" id="KW-0325">Glycoprotein</keyword>
<evidence type="ECO:0000256" key="7">
    <source>
        <dbReference type="SAM" id="MobiDB-lite"/>
    </source>
</evidence>
<dbReference type="PANTHER" id="PTHR46330:SF6">
    <property type="entry name" value="HEMATOPOIETIC DEATH RECEPTOR-RELATED"/>
    <property type="match status" value="1"/>
</dbReference>
<evidence type="ECO:0000256" key="3">
    <source>
        <dbReference type="ARBA" id="ARBA00023136"/>
    </source>
</evidence>
<keyword evidence="5" id="KW-0675">Receptor</keyword>
<dbReference type="SUPFAM" id="SSF57184">
    <property type="entry name" value="Growth factor receptor domain"/>
    <property type="match status" value="1"/>
</dbReference>
<feature type="chain" id="PRO_5002742720" description="Apple domain-containing protein" evidence="9">
    <location>
        <begin position="31"/>
        <end position="2775"/>
    </location>
</feature>
<keyword evidence="4" id="KW-1015">Disulfide bond</keyword>
<gene>
    <name evidence="11" type="ORF">MONBRDRAFT_27688</name>
</gene>
<dbReference type="Proteomes" id="UP000001357">
    <property type="component" value="Unassembled WGS sequence"/>
</dbReference>
<feature type="region of interest" description="Disordered" evidence="7">
    <location>
        <begin position="2643"/>
        <end position="2679"/>
    </location>
</feature>
<dbReference type="InterPro" id="IPR001368">
    <property type="entry name" value="TNFR/NGFR_Cys_rich_reg"/>
</dbReference>
<evidence type="ECO:0000256" key="5">
    <source>
        <dbReference type="ARBA" id="ARBA00023170"/>
    </source>
</evidence>
<feature type="region of interest" description="Disordered" evidence="7">
    <location>
        <begin position="2721"/>
        <end position="2775"/>
    </location>
</feature>
<dbReference type="InterPro" id="IPR000742">
    <property type="entry name" value="EGF"/>
</dbReference>
<keyword evidence="8" id="KW-1133">Transmembrane helix</keyword>
<evidence type="ECO:0000313" key="11">
    <source>
        <dbReference type="EMBL" id="EDQ86904.1"/>
    </source>
</evidence>
<evidence type="ECO:0000256" key="4">
    <source>
        <dbReference type="ARBA" id="ARBA00023157"/>
    </source>
</evidence>
<sequence length="2775" mass="293849">MAVAAQGHRLSSLSLLALVVFLSCLAPGRAQACTECIRSPAANETFYLDDPNGIVWHTTNATDRSVIVRLAKADANSASGYSDVLYNGEPILRETVTQTLGLNQLVHTFTVDPGTNFVILVTDAVTNEILLVSDPFEIEIDPGNVISIPLPPEGAVMQLDQEFRLVVKNLENSAYQNDTLIFAIICIFENGTKASLSKWGVIRSSIDASDAKVEDADRSVAYTRLPITSFRFAVLLDGTVVSDGHDWYFPMFFADPLSLPTVLEPGSVFNITIRSLHLMGNDVLLRLESQSNPNIRETTVLANPGASRTYQWTVPHLPAGNDEYELYMIVAAFPAKGFTIENDLTLADTHTLTSSNVPWQRCQLAVASWTALRLGPFTASLRWVYDHAAQASEHVLTLVSGTPDYALATMLPAQLALGDHYLLRIAQAENSGVFTDVLEALSVLDDACRNTSCGGRGNYTNGRCICPASHYGPDCETEAFPTLVGFLHQPHQALREGDASKVMILNNMTLEACINACARTDECIAATYAQGWTDAALQCRLVVNMSLASLASIERSSVVYDMFTKHPCNVDNCSLCTSDGDTCLRCSSPMRLWDNQCLVDCPPGTHLDIDSLTHGETCTPCPPGTFAPVANAAACVDAATCAPVGMQYEAREPTPSSDRICLNVTVCAAHERPIIFATEDTDNVCANAAVPVEFYHPTLGFKLGTSSFDHRSGRSTQNLTLPLQSPLGATGSLTAHLGRTMTTLDVGSRPPLANVATTAHLLANPARLSADRPVQAFLQGVWNDTGAWVRDGHVLSASLSPIDFVAADLQATCTSDIRGGCQVTFAVPAPWFADAGGLVRSAALRNADGTLAAHISLYPSVNASAQPEATAAGIVAIGQMRRARPGTTYDVTFRVVVPHNRKLGGLTLSIVSPDTLVVDLRAATVTKLFSDLTLQSAAGNGTRLVLAGVFATAPEERVIELVRIAFPVASQAEAGPLVLNMTLVSLVDDAANELVADTPIAVLDAADSLAGLSSTVRSDGRLRILLDSEEPVAVFVAGTDQPHHLNWAQLEAGATPPQGNLQSRTLSSWGAETAPARHCTSNEDSLTLAPGCDTWIATANTSGVVTINVSAGSLTAQVRLDVVGPTLPLTLMALHPATAFARSSVELRAINGTDLFQVADLVLSTRWRGFATNVQLPIGSTGRQLVCIGDDVGLRLVNDTISVSAPGICRLAIHVDGQAISTEIVLTVNDTNPVQPRGVIAHVVTGLESEDPAVWSSYTDVSTAAVWPNANFSKEGQQGRLAVYGALSDGSILPLSLGTGPNTVVPSLRQAAAGVVQLALDTYRVDSNAPNASLDSAWLGASNTTVARGEVRFQIALPAPVSLELFVSDVQITRNGSVAARLGVATQITVTVIVHYDDGTQRAVPSTDDRLSLAVDAGQAMVSGAELRLVASAAPGPFMLRANFSHGNLATNQTLTAVEAVALAGRLRRFPVPTDVNVTSLARIGATAIWQQARVEVDAVLSDGSRIGVSHRDDVAVVSATPDRVQVSWLSNLYVVTRSPGGAFGAAQIYMSLDTLNATLSLTVLDSAVAVASITGLSFPTTFTGSVGTQALPSCSVTLEDGSELPASFLFDETTGHLLLPGLFEFGVSNTASVTVNASSGLATLLDNDIVSNAYGVQAVRVDAEPGVREAVSFAANLAAAPGLADIGAQSGIPLPTLSVGDVVDVPLLLHFGAVAVEGAAASLSIFYNATAWTVLDVVAAPAFAGIVAANGRSTGVVNATAILQGSTGVSGLQPVLLLTLRAEVAGDAALSVRVLSFTNQDQAPIGDAVLPALAPAAAVQARVTPAVLRRRRALTCSQTEATATCPASRPAGDADGNCCLTPLDVLYQLDYIVLAELGTPLAVEAFQLAGLDADLDGVVALSDALLTLRAQAGLLAFASEPSVAVPAFDGSGSCMLQVNVTLSAAQDTFLAVGETFVVFILQAQQDQELADGLSASWVHRGTLLEPQAGSSTTAQFIRGELLETQGMTRAVFGVELDSRLSLAQLGISYFQGSNATLERQAANLGPWARDSSSAELYAAQSVQLMLPTGVIERVVSPYAPPIVVNHTSSSATCRAARRCGAGEYTAVNATLTSDPVCQPGRTCAAFEFETSPLREYENRICANASVCDATSQFIAAPLTATTDRTCATATPCKAHEYQTMPKQAETDFSCANVTECRVGEYTSASPTATSNRVCQAIVTCGPDEYEVTAPTNTSNRVCEQVPMSTPPARTVPSSNNRTSATGLIIMGAVLGGLLLLFLLALLILWCWRRRRAKKPSKPAETGDLQLSPLEIEQIELDKQGFSSRGSFYRRMSELPEAERRAQLTRLEGGTNHRHSLRLEDDLDSFKPLTLQETDTNRLAMTNVTYEDVEGEAEQANPAYGAALGEQVNPAYGTALASGLANQNPAYAQSGTPDGNHAYDTVPGARLDAQYSEIEGASEQVNPAYGRTPDQGAAHYEVIPRTRPTLQRQSASNASEPAYMDSHSLSYDEITFCSGNTKRRTRVIAAGMYEDIESGNILVTATKETRRAFAADATNVSHYDLVPAARSGPGYDEVPGQRAQYFDPKTLSSGSQGPAYFDPAKLRSPAPESEQPTSGQTEYLDVQPNKTSDKSFAIDFRAGYDVPTFEPGDNGAGAGLPNASPRRPEYDEPSFATEGLYSDAQTLGRDSEYEMVQPQEYMEVPRTAILRNPLYAGLLCDHDKQVSRQNSEPSRPPSRSRPPLSRGDSGLTRQPAAALHSAIDYQENKSARGQQQQEN</sequence>
<keyword evidence="8" id="KW-0812">Transmembrane</keyword>
<keyword evidence="2" id="KW-0677">Repeat</keyword>
<dbReference type="PROSITE" id="PS50948">
    <property type="entry name" value="PAN"/>
    <property type="match status" value="1"/>
</dbReference>
<evidence type="ECO:0000259" key="10">
    <source>
        <dbReference type="PROSITE" id="PS50948"/>
    </source>
</evidence>
<evidence type="ECO:0000256" key="2">
    <source>
        <dbReference type="ARBA" id="ARBA00022737"/>
    </source>
</evidence>
<reference evidence="11 12" key="1">
    <citation type="journal article" date="2008" name="Nature">
        <title>The genome of the choanoflagellate Monosiga brevicollis and the origin of metazoans.</title>
        <authorList>
            <consortium name="JGI Sequencing"/>
            <person name="King N."/>
            <person name="Westbrook M.J."/>
            <person name="Young S.L."/>
            <person name="Kuo A."/>
            <person name="Abedin M."/>
            <person name="Chapman J."/>
            <person name="Fairclough S."/>
            <person name="Hellsten U."/>
            <person name="Isogai Y."/>
            <person name="Letunic I."/>
            <person name="Marr M."/>
            <person name="Pincus D."/>
            <person name="Putnam N."/>
            <person name="Rokas A."/>
            <person name="Wright K.J."/>
            <person name="Zuzow R."/>
            <person name="Dirks W."/>
            <person name="Good M."/>
            <person name="Goodstein D."/>
            <person name="Lemons D."/>
            <person name="Li W."/>
            <person name="Lyons J.B."/>
            <person name="Morris A."/>
            <person name="Nichols S."/>
            <person name="Richter D.J."/>
            <person name="Salamov A."/>
            <person name="Bork P."/>
            <person name="Lim W.A."/>
            <person name="Manning G."/>
            <person name="Miller W.T."/>
            <person name="McGinnis W."/>
            <person name="Shapiro H."/>
            <person name="Tjian R."/>
            <person name="Grigoriev I.V."/>
            <person name="Rokhsar D."/>
        </authorList>
    </citation>
    <scope>NUCLEOTIDE SEQUENCE [LARGE SCALE GENOMIC DNA]</scope>
    <source>
        <strain evidence="12">MX1 / ATCC 50154</strain>
    </source>
</reference>
<dbReference type="EMBL" id="CH991562">
    <property type="protein sequence ID" value="EDQ86904.1"/>
    <property type="molecule type" value="Genomic_DNA"/>
</dbReference>
<dbReference type="InterPro" id="IPR052491">
    <property type="entry name" value="TNFRSF10"/>
</dbReference>
<dbReference type="CDD" id="cd00185">
    <property type="entry name" value="TNFRSF"/>
    <property type="match status" value="1"/>
</dbReference>
<dbReference type="RefSeq" id="XP_001748143.1">
    <property type="nucleotide sequence ID" value="XM_001748091.1"/>
</dbReference>
<name>A9V610_MONBE</name>
<evidence type="ECO:0000256" key="8">
    <source>
        <dbReference type="SAM" id="Phobius"/>
    </source>
</evidence>
<evidence type="ECO:0000256" key="9">
    <source>
        <dbReference type="SAM" id="SignalP"/>
    </source>
</evidence>
<dbReference type="SMART" id="SM00208">
    <property type="entry name" value="TNFR"/>
    <property type="match status" value="3"/>
</dbReference>
<dbReference type="GO" id="GO:0016020">
    <property type="term" value="C:membrane"/>
    <property type="evidence" value="ECO:0007669"/>
    <property type="project" value="UniProtKB-SubCell"/>
</dbReference>
<proteinExistence type="predicted"/>
<evidence type="ECO:0000313" key="12">
    <source>
        <dbReference type="Proteomes" id="UP000001357"/>
    </source>
</evidence>
<organism evidence="11 12">
    <name type="scientific">Monosiga brevicollis</name>
    <name type="common">Choanoflagellate</name>
    <dbReference type="NCBI Taxonomy" id="81824"/>
    <lineage>
        <taxon>Eukaryota</taxon>
        <taxon>Choanoflagellata</taxon>
        <taxon>Craspedida</taxon>
        <taxon>Salpingoecidae</taxon>
        <taxon>Monosiga</taxon>
    </lineage>
</organism>
<comment type="subcellular location">
    <subcellularLocation>
        <location evidence="1">Membrane</location>
    </subcellularLocation>
</comment>